<reference evidence="1 2" key="1">
    <citation type="submission" date="2019-12" db="EMBL/GenBank/DDBJ databases">
        <title>Shinella kummerowiae sp. nov., a symbiotic bacterium isolated from root nodules of the herbal legume Kummerowia stipulacea.</title>
        <authorList>
            <person name="Gao J."/>
        </authorList>
    </citation>
    <scope>NUCLEOTIDE SEQUENCE [LARGE SCALE GENOMIC DNA]</scope>
    <source>
        <strain evidence="1 2">CCBAU 25048</strain>
    </source>
</reference>
<dbReference type="EMBL" id="WUMK01000009">
    <property type="protein sequence ID" value="MXN48109.1"/>
    <property type="molecule type" value="Genomic_DNA"/>
</dbReference>
<comment type="caution">
    <text evidence="1">The sequence shown here is derived from an EMBL/GenBank/DDBJ whole genome shotgun (WGS) entry which is preliminary data.</text>
</comment>
<dbReference type="RefSeq" id="WP_160861604.1">
    <property type="nucleotide sequence ID" value="NZ_WUMK01000009.1"/>
</dbReference>
<gene>
    <name evidence="1" type="ORF">GR138_23140</name>
</gene>
<accession>A0A6N8SH19</accession>
<keyword evidence="2" id="KW-1185">Reference proteome</keyword>
<name>A0A6N8SH19_9HYPH</name>
<evidence type="ECO:0000313" key="1">
    <source>
        <dbReference type="EMBL" id="MXN48109.1"/>
    </source>
</evidence>
<dbReference type="InterPro" id="IPR011008">
    <property type="entry name" value="Dimeric_a/b-barrel"/>
</dbReference>
<proteinExistence type="predicted"/>
<dbReference type="AlphaFoldDB" id="A0A6N8SH19"/>
<evidence type="ECO:0000313" key="2">
    <source>
        <dbReference type="Proteomes" id="UP000435802"/>
    </source>
</evidence>
<dbReference type="OrthoDB" id="8419030at2"/>
<dbReference type="SUPFAM" id="SSF54909">
    <property type="entry name" value="Dimeric alpha+beta barrel"/>
    <property type="match status" value="1"/>
</dbReference>
<sequence length="205" mass="22468">MTTPCFEIIVYKVAGTTTADLERTRAQNRVKSFPGFLSWTPFSGIETDVDRVDLVAWATLEDAQAAARRVGHDPEFAAFRHTVRNIETMGHYIAGATVPPAAISASGVELGRFRLKEGVREEDMRAAYTTMVSSHLRCQAGWCAQHLIKLKDGVFVDLALAENPQYAEEICSSWHGNADCEAFLALIEPISMEFGTILETSAGNA</sequence>
<evidence type="ECO:0008006" key="3">
    <source>
        <dbReference type="Google" id="ProtNLM"/>
    </source>
</evidence>
<protein>
    <recommendedName>
        <fullName evidence="3">ABM domain-containing protein</fullName>
    </recommendedName>
</protein>
<organism evidence="1 2">
    <name type="scientific">Shinella kummerowiae</name>
    <dbReference type="NCBI Taxonomy" id="417745"/>
    <lineage>
        <taxon>Bacteria</taxon>
        <taxon>Pseudomonadati</taxon>
        <taxon>Pseudomonadota</taxon>
        <taxon>Alphaproteobacteria</taxon>
        <taxon>Hyphomicrobiales</taxon>
        <taxon>Rhizobiaceae</taxon>
        <taxon>Shinella</taxon>
    </lineage>
</organism>
<dbReference type="Proteomes" id="UP000435802">
    <property type="component" value="Unassembled WGS sequence"/>
</dbReference>